<dbReference type="CDD" id="cd01991">
    <property type="entry name" value="Asn_synthase_B_C"/>
    <property type="match status" value="1"/>
</dbReference>
<dbReference type="AlphaFoldDB" id="A0A2M7XBM6"/>
<dbReference type="GO" id="GO:0006529">
    <property type="term" value="P:asparagine biosynthetic process"/>
    <property type="evidence" value="ECO:0007669"/>
    <property type="project" value="InterPro"/>
</dbReference>
<evidence type="ECO:0000313" key="6">
    <source>
        <dbReference type="Proteomes" id="UP000229385"/>
    </source>
</evidence>
<protein>
    <recommendedName>
        <fullName evidence="2">asparagine synthase (glutamine-hydrolyzing)</fullName>
        <ecNumber evidence="2">6.3.5.4</ecNumber>
    </recommendedName>
</protein>
<reference evidence="6" key="1">
    <citation type="submission" date="2017-09" db="EMBL/GenBank/DDBJ databases">
        <title>Depth-based differentiation of microbial function through sediment-hosted aquifers and enrichment of novel symbionts in the deep terrestrial subsurface.</title>
        <authorList>
            <person name="Probst A.J."/>
            <person name="Ladd B."/>
            <person name="Jarett J.K."/>
            <person name="Geller-Mcgrath D.E."/>
            <person name="Sieber C.M.K."/>
            <person name="Emerson J.B."/>
            <person name="Anantharaman K."/>
            <person name="Thomas B.C."/>
            <person name="Malmstrom R."/>
            <person name="Stieglmeier M."/>
            <person name="Klingl A."/>
            <person name="Woyke T."/>
            <person name="Ryan C.M."/>
            <person name="Banfield J.F."/>
        </authorList>
    </citation>
    <scope>NUCLEOTIDE SEQUENCE [LARGE SCALE GENOMIC DNA]</scope>
</reference>
<dbReference type="EC" id="6.3.5.4" evidence="2"/>
<comment type="caution">
    <text evidence="5">The sequence shown here is derived from an EMBL/GenBank/DDBJ whole genome shotgun (WGS) entry which is preliminary data.</text>
</comment>
<accession>A0A2M7XBM6</accession>
<evidence type="ECO:0000256" key="2">
    <source>
        <dbReference type="ARBA" id="ARBA00012737"/>
    </source>
</evidence>
<dbReference type="GO" id="GO:0004066">
    <property type="term" value="F:asparagine synthase (glutamine-hydrolyzing) activity"/>
    <property type="evidence" value="ECO:0007669"/>
    <property type="project" value="UniProtKB-EC"/>
</dbReference>
<comment type="catalytic activity">
    <reaction evidence="3">
        <text>L-aspartate + L-glutamine + ATP + H2O = L-asparagine + L-glutamate + AMP + diphosphate + H(+)</text>
        <dbReference type="Rhea" id="RHEA:12228"/>
        <dbReference type="ChEBI" id="CHEBI:15377"/>
        <dbReference type="ChEBI" id="CHEBI:15378"/>
        <dbReference type="ChEBI" id="CHEBI:29985"/>
        <dbReference type="ChEBI" id="CHEBI:29991"/>
        <dbReference type="ChEBI" id="CHEBI:30616"/>
        <dbReference type="ChEBI" id="CHEBI:33019"/>
        <dbReference type="ChEBI" id="CHEBI:58048"/>
        <dbReference type="ChEBI" id="CHEBI:58359"/>
        <dbReference type="ChEBI" id="CHEBI:456215"/>
        <dbReference type="EC" id="6.3.5.4"/>
    </reaction>
</comment>
<comment type="pathway">
    <text evidence="1">Amino-acid biosynthesis; L-asparagine biosynthesis; L-asparagine from L-aspartate (L-Gln route): step 1/1.</text>
</comment>
<evidence type="ECO:0000313" key="5">
    <source>
        <dbReference type="EMBL" id="PJA45264.1"/>
    </source>
</evidence>
<dbReference type="InterPro" id="IPR001962">
    <property type="entry name" value="Asn_synthase"/>
</dbReference>
<dbReference type="InterPro" id="IPR014729">
    <property type="entry name" value="Rossmann-like_a/b/a_fold"/>
</dbReference>
<feature type="domain" description="Asparagine synthetase" evidence="4">
    <location>
        <begin position="51"/>
        <end position="164"/>
    </location>
</feature>
<gene>
    <name evidence="5" type="ORF">CO174_04130</name>
</gene>
<dbReference type="InterPro" id="IPR051786">
    <property type="entry name" value="ASN_synthetase/amidase"/>
</dbReference>
<evidence type="ECO:0000256" key="3">
    <source>
        <dbReference type="ARBA" id="ARBA00048741"/>
    </source>
</evidence>
<feature type="domain" description="Asparagine synthetase" evidence="4">
    <location>
        <begin position="188"/>
        <end position="248"/>
    </location>
</feature>
<dbReference type="Gene3D" id="3.40.50.620">
    <property type="entry name" value="HUPs"/>
    <property type="match status" value="1"/>
</dbReference>
<proteinExistence type="predicted"/>
<dbReference type="PANTHER" id="PTHR43284:SF1">
    <property type="entry name" value="ASPARAGINE SYNTHETASE"/>
    <property type="match status" value="1"/>
</dbReference>
<evidence type="ECO:0000259" key="4">
    <source>
        <dbReference type="Pfam" id="PF00733"/>
    </source>
</evidence>
<evidence type="ECO:0000256" key="1">
    <source>
        <dbReference type="ARBA" id="ARBA00005187"/>
    </source>
</evidence>
<dbReference type="SUPFAM" id="SSF52402">
    <property type="entry name" value="Adenine nucleotide alpha hydrolases-like"/>
    <property type="match status" value="1"/>
</dbReference>
<dbReference type="Pfam" id="PF00733">
    <property type="entry name" value="Asn_synthase"/>
    <property type="match status" value="2"/>
</dbReference>
<name>A0A2M7XBM6_9BACT</name>
<dbReference type="GO" id="GO:0005829">
    <property type="term" value="C:cytosol"/>
    <property type="evidence" value="ECO:0007669"/>
    <property type="project" value="TreeGrafter"/>
</dbReference>
<sequence>MYDRLREVLAQPIVRQASHPWSPRGLLDRLAEAHQVCAHICQERNNGLIPLCLSGGLDSTTSLGLLTRLVPKDSIHTFTICQGPEHADGVFSRLAAEHFGVRHTLLMPTQEQIQQMQLELPKASLGAIATRLLYHHLSEVGVHGVIAHDGIDELLGGYWLHRVTPEVAFPDYWHRLEPEHLAVLLLIAKETGIEPVFPYLQWDVVEVITSIPFNQRTSRECSKMPLREIAREVGVPATIIERQKIGLCDVLTLDERTRATI</sequence>
<dbReference type="EMBL" id="PFWU01000045">
    <property type="protein sequence ID" value="PJA45264.1"/>
    <property type="molecule type" value="Genomic_DNA"/>
</dbReference>
<dbReference type="Proteomes" id="UP000229385">
    <property type="component" value="Unassembled WGS sequence"/>
</dbReference>
<organism evidence="5 6">
    <name type="scientific">Candidatus Uhrbacteria bacterium CG_4_9_14_3_um_filter_50_9</name>
    <dbReference type="NCBI Taxonomy" id="1975035"/>
    <lineage>
        <taxon>Bacteria</taxon>
        <taxon>Candidatus Uhriibacteriota</taxon>
    </lineage>
</organism>
<dbReference type="PANTHER" id="PTHR43284">
    <property type="entry name" value="ASPARAGINE SYNTHETASE (GLUTAMINE-HYDROLYZING)"/>
    <property type="match status" value="1"/>
</dbReference>